<protein>
    <recommendedName>
        <fullName evidence="6">Protein kinase domain-containing protein</fullName>
    </recommendedName>
</protein>
<dbReference type="Gene3D" id="1.10.510.10">
    <property type="entry name" value="Transferase(Phosphotransferase) domain 1"/>
    <property type="match status" value="1"/>
</dbReference>
<dbReference type="SMART" id="SM00220">
    <property type="entry name" value="S_TKc"/>
    <property type="match status" value="1"/>
</dbReference>
<keyword evidence="4" id="KW-0418">Kinase</keyword>
<comment type="caution">
    <text evidence="7">The sequence shown here is derived from an EMBL/GenBank/DDBJ whole genome shotgun (WGS) entry which is preliminary data.</text>
</comment>
<evidence type="ECO:0000256" key="2">
    <source>
        <dbReference type="ARBA" id="ARBA00022679"/>
    </source>
</evidence>
<dbReference type="Proteomes" id="UP000663866">
    <property type="component" value="Unassembled WGS sequence"/>
</dbReference>
<keyword evidence="5" id="KW-0067">ATP-binding</keyword>
<name>A0A819UQ85_9BILA</name>
<dbReference type="InterPro" id="IPR000719">
    <property type="entry name" value="Prot_kinase_dom"/>
</dbReference>
<evidence type="ECO:0000256" key="4">
    <source>
        <dbReference type="ARBA" id="ARBA00022777"/>
    </source>
</evidence>
<organism evidence="7 8">
    <name type="scientific">Rotaria magnacalcarata</name>
    <dbReference type="NCBI Taxonomy" id="392030"/>
    <lineage>
        <taxon>Eukaryota</taxon>
        <taxon>Metazoa</taxon>
        <taxon>Spiralia</taxon>
        <taxon>Gnathifera</taxon>
        <taxon>Rotifera</taxon>
        <taxon>Eurotatoria</taxon>
        <taxon>Bdelloidea</taxon>
        <taxon>Philodinida</taxon>
        <taxon>Philodinidae</taxon>
        <taxon>Rotaria</taxon>
    </lineage>
</organism>
<keyword evidence="3" id="KW-0547">Nucleotide-binding</keyword>
<gene>
    <name evidence="7" type="ORF">OVN521_LOCUS20790</name>
</gene>
<dbReference type="AlphaFoldDB" id="A0A819UQ85"/>
<evidence type="ECO:0000259" key="6">
    <source>
        <dbReference type="PROSITE" id="PS50011"/>
    </source>
</evidence>
<dbReference type="GO" id="GO:0004674">
    <property type="term" value="F:protein serine/threonine kinase activity"/>
    <property type="evidence" value="ECO:0007669"/>
    <property type="project" value="UniProtKB-KW"/>
</dbReference>
<feature type="domain" description="Protein kinase" evidence="6">
    <location>
        <begin position="9"/>
        <end position="321"/>
    </location>
</feature>
<accession>A0A819UQ85</accession>
<dbReference type="Gene3D" id="3.30.200.20">
    <property type="entry name" value="Phosphorylase Kinase, domain 1"/>
    <property type="match status" value="1"/>
</dbReference>
<keyword evidence="2" id="KW-0808">Transferase</keyword>
<dbReference type="EMBL" id="CAJOBG010004180">
    <property type="protein sequence ID" value="CAF4099016.1"/>
    <property type="molecule type" value="Genomic_DNA"/>
</dbReference>
<sequence>MDAKILCSLEYCALRCSTKTASVYQAKYNERYYALKALRKYKISKSDSCKYVKSERDILESFRKNPFIIRLRATMQDSQRVYFLLAYAPCGSLYQYLTKYKLDEESVKWFSGQIICAINCLHSKSITLGKALKRALHSLPKDTNKRMMVVQHLAQNLNIISKTVRQHTRKQHSLSIELKKLVIQFYQRDDITYQLPGKRDYATVTDDNGESMTLQKRILLYNIRETYQLFVDEYSNKNVDLSLTSFNELRPVNILINSYMPHHSCLCIYHENVNLLIKLLSKHISCDGLNSLKEFTSMLVCDEQEEKCMFSCCHLCSHNFDNNMSIYSLLDIESMLLFSNFCIEFIIKRAVKDLFVADIENALCCFYKIIY</sequence>
<dbReference type="GO" id="GO:0005524">
    <property type="term" value="F:ATP binding"/>
    <property type="evidence" value="ECO:0007669"/>
    <property type="project" value="UniProtKB-KW"/>
</dbReference>
<keyword evidence="1" id="KW-0723">Serine/threonine-protein kinase</keyword>
<reference evidence="7" key="1">
    <citation type="submission" date="2021-02" db="EMBL/GenBank/DDBJ databases">
        <authorList>
            <person name="Nowell W R."/>
        </authorList>
    </citation>
    <scope>NUCLEOTIDE SEQUENCE</scope>
</reference>
<dbReference type="Pfam" id="PF00069">
    <property type="entry name" value="Pkinase"/>
    <property type="match status" value="1"/>
</dbReference>
<evidence type="ECO:0000313" key="8">
    <source>
        <dbReference type="Proteomes" id="UP000663866"/>
    </source>
</evidence>
<evidence type="ECO:0000256" key="5">
    <source>
        <dbReference type="ARBA" id="ARBA00022840"/>
    </source>
</evidence>
<evidence type="ECO:0000313" key="7">
    <source>
        <dbReference type="EMBL" id="CAF4099016.1"/>
    </source>
</evidence>
<dbReference type="InterPro" id="IPR011009">
    <property type="entry name" value="Kinase-like_dom_sf"/>
</dbReference>
<dbReference type="PROSITE" id="PS50011">
    <property type="entry name" value="PROTEIN_KINASE_DOM"/>
    <property type="match status" value="1"/>
</dbReference>
<dbReference type="PANTHER" id="PTHR24351">
    <property type="entry name" value="RIBOSOMAL PROTEIN S6 KINASE"/>
    <property type="match status" value="1"/>
</dbReference>
<keyword evidence="8" id="KW-1185">Reference proteome</keyword>
<proteinExistence type="predicted"/>
<dbReference type="SUPFAM" id="SSF56112">
    <property type="entry name" value="Protein kinase-like (PK-like)"/>
    <property type="match status" value="1"/>
</dbReference>
<evidence type="ECO:0000256" key="1">
    <source>
        <dbReference type="ARBA" id="ARBA00022527"/>
    </source>
</evidence>
<evidence type="ECO:0000256" key="3">
    <source>
        <dbReference type="ARBA" id="ARBA00022741"/>
    </source>
</evidence>